<dbReference type="EMBL" id="BOMY01000021">
    <property type="protein sequence ID" value="GIF20153.1"/>
    <property type="molecule type" value="Genomic_DNA"/>
</dbReference>
<organism evidence="1 2">
    <name type="scientific">Paractinoplanes tereljensis</name>
    <dbReference type="NCBI Taxonomy" id="571912"/>
    <lineage>
        <taxon>Bacteria</taxon>
        <taxon>Bacillati</taxon>
        <taxon>Actinomycetota</taxon>
        <taxon>Actinomycetes</taxon>
        <taxon>Micromonosporales</taxon>
        <taxon>Micromonosporaceae</taxon>
        <taxon>Paractinoplanes</taxon>
    </lineage>
</organism>
<name>A0A919NKG9_9ACTN</name>
<dbReference type="InterPro" id="IPR001387">
    <property type="entry name" value="Cro/C1-type_HTH"/>
</dbReference>
<dbReference type="CDD" id="cd00093">
    <property type="entry name" value="HTH_XRE"/>
    <property type="match status" value="1"/>
</dbReference>
<dbReference type="Gene3D" id="1.25.40.10">
    <property type="entry name" value="Tetratricopeptide repeat domain"/>
    <property type="match status" value="1"/>
</dbReference>
<dbReference type="InterPro" id="IPR010982">
    <property type="entry name" value="Lambda_DNA-bd_dom_sf"/>
</dbReference>
<comment type="caution">
    <text evidence="1">The sequence shown here is derived from an EMBL/GenBank/DDBJ whole genome shotgun (WGS) entry which is preliminary data.</text>
</comment>
<sequence>MSRTDDFGVELQRRRVAAGVSLRGLATLVHYAASHLSRVENGLSHAGPDLARLCDEALAAGGALAALVRDEPAPGPRPEAGAGEASFAAGGTIADDPASRHALRQTFRQLRATGRQTAPALVIPVAKVQTRIVTDLAAQSHGPVRDELFELAAHHAEFVGWMLQEDGDPAGALEWTTRAVQLNSPTGRSDMAAYALVRRAELALYRNRPDRVIALAAQAQEIAGINPRIGALAAQREAAGHALLGNRARCEAALARSSERWAGRSPAGRHRNDLFGSSSVPDLHAMVAAWCEVDLGRPDAATEKITAVLSTVPGDARRARTLLRARLAVAQALRGDLDSACAQADLLLADARVLDSATTRCQLRRLSRVLRRWPRNQRAAETRTQINRLR</sequence>
<keyword evidence="2" id="KW-1185">Reference proteome</keyword>
<dbReference type="Pfam" id="PF13560">
    <property type="entry name" value="HTH_31"/>
    <property type="match status" value="1"/>
</dbReference>
<dbReference type="SUPFAM" id="SSF48452">
    <property type="entry name" value="TPR-like"/>
    <property type="match status" value="1"/>
</dbReference>
<dbReference type="GO" id="GO:0003677">
    <property type="term" value="F:DNA binding"/>
    <property type="evidence" value="ECO:0007669"/>
    <property type="project" value="InterPro"/>
</dbReference>
<evidence type="ECO:0000313" key="1">
    <source>
        <dbReference type="EMBL" id="GIF20153.1"/>
    </source>
</evidence>
<dbReference type="SUPFAM" id="SSF47413">
    <property type="entry name" value="lambda repressor-like DNA-binding domains"/>
    <property type="match status" value="1"/>
</dbReference>
<accession>A0A919NKG9</accession>
<dbReference type="RefSeq" id="WP_203805537.1">
    <property type="nucleotide sequence ID" value="NZ_BOMY01000021.1"/>
</dbReference>
<reference evidence="1" key="1">
    <citation type="submission" date="2021-01" db="EMBL/GenBank/DDBJ databases">
        <title>Whole genome shotgun sequence of Actinoplanes tereljensis NBRC 105297.</title>
        <authorList>
            <person name="Komaki H."/>
            <person name="Tamura T."/>
        </authorList>
    </citation>
    <scope>NUCLEOTIDE SEQUENCE</scope>
    <source>
        <strain evidence="1">NBRC 105297</strain>
    </source>
</reference>
<protein>
    <submittedName>
        <fullName evidence="1">Transcriptional regulator</fullName>
    </submittedName>
</protein>
<proteinExistence type="predicted"/>
<dbReference type="AlphaFoldDB" id="A0A919NKG9"/>
<dbReference type="Proteomes" id="UP000623608">
    <property type="component" value="Unassembled WGS sequence"/>
</dbReference>
<dbReference type="InterPro" id="IPR011990">
    <property type="entry name" value="TPR-like_helical_dom_sf"/>
</dbReference>
<evidence type="ECO:0000313" key="2">
    <source>
        <dbReference type="Proteomes" id="UP000623608"/>
    </source>
</evidence>
<gene>
    <name evidence="1" type="ORF">Ate02nite_28830</name>
</gene>